<dbReference type="GO" id="GO:0000502">
    <property type="term" value="C:proteasome complex"/>
    <property type="evidence" value="ECO:0007669"/>
    <property type="project" value="UniProtKB-KW"/>
</dbReference>
<keyword evidence="2" id="KW-0647">Proteasome</keyword>
<name>A0A2P2MRF4_RHIMU</name>
<sequence>MNKYKCIVNYCTDRKPKTQSYNTALPTQHKNYTINFPRKKHNSNPKITKIQSFRHLPLFPKSSPHQNRSKTPKKYLNPD</sequence>
<reference evidence="2" key="1">
    <citation type="submission" date="2018-02" db="EMBL/GenBank/DDBJ databases">
        <title>Rhizophora mucronata_Transcriptome.</title>
        <authorList>
            <person name="Meera S.P."/>
            <person name="Sreeshan A."/>
            <person name="Augustine A."/>
        </authorList>
    </citation>
    <scope>NUCLEOTIDE SEQUENCE</scope>
    <source>
        <tissue evidence="2">Leaf</tissue>
    </source>
</reference>
<protein>
    <submittedName>
        <fullName evidence="2">26S proteasome non-ATPase regulatory subunit 1 homolog A</fullName>
    </submittedName>
</protein>
<dbReference type="EMBL" id="GGEC01052313">
    <property type="protein sequence ID" value="MBX32797.1"/>
    <property type="molecule type" value="Transcribed_RNA"/>
</dbReference>
<dbReference type="AlphaFoldDB" id="A0A2P2MRF4"/>
<evidence type="ECO:0000313" key="2">
    <source>
        <dbReference type="EMBL" id="MBX32797.1"/>
    </source>
</evidence>
<evidence type="ECO:0000256" key="1">
    <source>
        <dbReference type="SAM" id="MobiDB-lite"/>
    </source>
</evidence>
<accession>A0A2P2MRF4</accession>
<organism evidence="2">
    <name type="scientific">Rhizophora mucronata</name>
    <name type="common">Asiatic mangrove</name>
    <dbReference type="NCBI Taxonomy" id="61149"/>
    <lineage>
        <taxon>Eukaryota</taxon>
        <taxon>Viridiplantae</taxon>
        <taxon>Streptophyta</taxon>
        <taxon>Embryophyta</taxon>
        <taxon>Tracheophyta</taxon>
        <taxon>Spermatophyta</taxon>
        <taxon>Magnoliopsida</taxon>
        <taxon>eudicotyledons</taxon>
        <taxon>Gunneridae</taxon>
        <taxon>Pentapetalae</taxon>
        <taxon>rosids</taxon>
        <taxon>fabids</taxon>
        <taxon>Malpighiales</taxon>
        <taxon>Rhizophoraceae</taxon>
        <taxon>Rhizophora</taxon>
    </lineage>
</organism>
<feature type="region of interest" description="Disordered" evidence="1">
    <location>
        <begin position="55"/>
        <end position="79"/>
    </location>
</feature>
<proteinExistence type="predicted"/>